<dbReference type="SUPFAM" id="SSF69322">
    <property type="entry name" value="Tricorn protease domain 2"/>
    <property type="match status" value="1"/>
</dbReference>
<feature type="compositionally biased region" description="Low complexity" evidence="5">
    <location>
        <begin position="699"/>
        <end position="712"/>
    </location>
</feature>
<dbReference type="FunFam" id="1.20.5.110:FF:000286">
    <property type="entry name" value="Uncharacterized protein"/>
    <property type="match status" value="1"/>
</dbReference>
<dbReference type="RefSeq" id="XP_003282931.1">
    <property type="nucleotide sequence ID" value="XM_003282883.1"/>
</dbReference>
<keyword evidence="8" id="KW-1185">Reference proteome</keyword>
<dbReference type="SUPFAM" id="SSF58038">
    <property type="entry name" value="SNARE fusion complex"/>
    <property type="match status" value="1"/>
</dbReference>
<dbReference type="eggNOG" id="KOG1983">
    <property type="taxonomic scope" value="Eukaryota"/>
</dbReference>
<dbReference type="InterPro" id="IPR015943">
    <property type="entry name" value="WD40/YVTN_repeat-like_dom_sf"/>
</dbReference>
<organism evidence="7 8">
    <name type="scientific">Dictyostelium purpureum</name>
    <name type="common">Slime mold</name>
    <dbReference type="NCBI Taxonomy" id="5786"/>
    <lineage>
        <taxon>Eukaryota</taxon>
        <taxon>Amoebozoa</taxon>
        <taxon>Evosea</taxon>
        <taxon>Eumycetozoa</taxon>
        <taxon>Dictyostelia</taxon>
        <taxon>Dictyosteliales</taxon>
        <taxon>Dictyosteliaceae</taxon>
        <taxon>Dictyostelium</taxon>
    </lineage>
</organism>
<sequence>MSFFNKLKKIISGGEDSNNPSTSGNSNTTSTTTTTTTTDSKHNEYEKNIFVNGISGNKNVTSVAFDNVLFLCAVGFNDGTFKIFGKNGYEIVIKGHTNNPIKKLIFITNSPYIIALTHSVIEKWDYSTQTLNNVLIYKTRITAVYFATGLKHLFFSTEDSIIQIYNVQNNHLSNYQIYLPPSQDNPNEPVLDQKTSSIFPSCIKICPYNPVLMLIGYSNGLVIVMNIEIKRIEKRYDSFTQNGYCTSLSWSRKGTKFVCGFLNGEIYYVNYPKGTPVCIYKTPSTSNEKMPYVKPIDGLEIIYTISAAAASTHSSSTSSNNLLPSRKFILFRGTFNDDQKSLMMIKGDKLNDPDHLSTIQIASNVTSFHAVTSSPYYDNNGNLLSILAVQHDNLIEYVWDPKSFLFTGAPIPSIYFKSFKNIPDVSIMKSYPCSAETINLISQLAQYAPNYSSCINGGSQILDFSKQTAVPPKSCQLLITAEKNNQIKFWNSTDPKNTVYLGGFNIKDTSDGLNTSGGDNSLNCEITTLSFNASTLLLTISINNLSTNDSSLLIYHISDYPKKIKTAFYLASKTSQQQQQDEKQGEKQQDEKQQDEKQQDEKQEPSSHAKIYNPVIKFMGEIKFNGETVTSIAMNSYKTSYSTRILLGTSSSVVYHFIVSITNNMDHSENSAPSNYVLYSLSIVDLGSTEQLSPNMFTLSSPQKPSPSQQLPEETPSSITSISFCFYPIRENDIDSSIVYLGNSDGYIFVLDLQTMKINTLFKQNVTCPVESIQFLNKKGEPISYLFFGSIYHDDAEDHELLSSLSNLSLSGNSTGDEFKPNIDDILVLISSRKEISLYSIAFGPQKSIQNKRISKHEYKNHPLIGDGAYLTTFPSDNNNPAIMTLDNRGHIEIYNPANLEKISNFSISSIINTNNILSSQSLNIKFSVSKFNCNSFIYLYDNNQKPILYCLCLNKNELNQFPSLFVDNVPMPPQVKKQSVLRKLFSSTMSPEDQIQVLDDKFQEGVEIPNPNYRKANSAGNRQVMEVAHILQETKEKLERRGQVISDIAVKSEEMENNAKNFAALTRQLAKK</sequence>
<dbReference type="VEuPathDB" id="AmoebaDB:DICPUDRAFT_51969"/>
<feature type="region of interest" description="Disordered" evidence="5">
    <location>
        <begin position="12"/>
        <end position="40"/>
    </location>
</feature>
<dbReference type="Gene3D" id="2.130.10.10">
    <property type="entry name" value="YVTN repeat-like/Quinoprotein amine dehydrogenase"/>
    <property type="match status" value="3"/>
</dbReference>
<dbReference type="GO" id="GO:0030659">
    <property type="term" value="C:cytoplasmic vesicle membrane"/>
    <property type="evidence" value="ECO:0007669"/>
    <property type="project" value="UniProtKB-SubCell"/>
</dbReference>
<evidence type="ECO:0000313" key="8">
    <source>
        <dbReference type="Proteomes" id="UP000001064"/>
    </source>
</evidence>
<feature type="compositionally biased region" description="Basic and acidic residues" evidence="5">
    <location>
        <begin position="580"/>
        <end position="607"/>
    </location>
</feature>
<dbReference type="GO" id="GO:0005737">
    <property type="term" value="C:cytoplasm"/>
    <property type="evidence" value="ECO:0000318"/>
    <property type="project" value="GO_Central"/>
</dbReference>
<keyword evidence="2" id="KW-0963">Cytoplasm</keyword>
<protein>
    <recommendedName>
        <fullName evidence="6">V-SNARE coiled-coil homology domain-containing protein</fullName>
    </recommendedName>
</protein>
<feature type="region of interest" description="Disordered" evidence="5">
    <location>
        <begin position="575"/>
        <end position="610"/>
    </location>
</feature>
<evidence type="ECO:0000256" key="5">
    <source>
        <dbReference type="SAM" id="MobiDB-lite"/>
    </source>
</evidence>
<dbReference type="InParanoid" id="F0Z653"/>
<dbReference type="SUPFAM" id="SSF50978">
    <property type="entry name" value="WD40 repeat-like"/>
    <property type="match status" value="1"/>
</dbReference>
<dbReference type="Gene3D" id="1.20.5.110">
    <property type="match status" value="1"/>
</dbReference>
<dbReference type="EMBL" id="GL870941">
    <property type="protein sequence ID" value="EGC40595.1"/>
    <property type="molecule type" value="Genomic_DNA"/>
</dbReference>
<dbReference type="Proteomes" id="UP000001064">
    <property type="component" value="Unassembled WGS sequence"/>
</dbReference>
<name>F0Z653_DICPU</name>
<feature type="domain" description="V-SNARE coiled-coil homology" evidence="6">
    <location>
        <begin position="1017"/>
        <end position="1073"/>
    </location>
</feature>
<dbReference type="InterPro" id="IPR036322">
    <property type="entry name" value="WD40_repeat_dom_sf"/>
</dbReference>
<comment type="subcellular location">
    <subcellularLocation>
        <location evidence="1">Cytoplasmic vesicle membrane</location>
    </subcellularLocation>
</comment>
<dbReference type="GeneID" id="10503375"/>
<accession>F0Z653</accession>
<reference evidence="8" key="1">
    <citation type="journal article" date="2011" name="Genome Biol.">
        <title>Comparative genomics of the social amoebae Dictyostelium discoideum and Dictyostelium purpureum.</title>
        <authorList>
            <consortium name="US DOE Joint Genome Institute (JGI-PGF)"/>
            <person name="Sucgang R."/>
            <person name="Kuo A."/>
            <person name="Tian X."/>
            <person name="Salerno W."/>
            <person name="Parikh A."/>
            <person name="Feasley C.L."/>
            <person name="Dalin E."/>
            <person name="Tu H."/>
            <person name="Huang E."/>
            <person name="Barry K."/>
            <person name="Lindquist E."/>
            <person name="Shapiro H."/>
            <person name="Bruce D."/>
            <person name="Schmutz J."/>
            <person name="Salamov A."/>
            <person name="Fey P."/>
            <person name="Gaudet P."/>
            <person name="Anjard C."/>
            <person name="Babu M.M."/>
            <person name="Basu S."/>
            <person name="Bushmanova Y."/>
            <person name="van der Wel H."/>
            <person name="Katoh-Kurasawa M."/>
            <person name="Dinh C."/>
            <person name="Coutinho P.M."/>
            <person name="Saito T."/>
            <person name="Elias M."/>
            <person name="Schaap P."/>
            <person name="Kay R.R."/>
            <person name="Henrissat B."/>
            <person name="Eichinger L."/>
            <person name="Rivero F."/>
            <person name="Putnam N.H."/>
            <person name="West C.M."/>
            <person name="Loomis W.F."/>
            <person name="Chisholm R.L."/>
            <person name="Shaulsky G."/>
            <person name="Strassmann J.E."/>
            <person name="Queller D.C."/>
            <person name="Kuspa A."/>
            <person name="Grigoriev I.V."/>
        </authorList>
    </citation>
    <scope>NUCLEOTIDE SEQUENCE [LARGE SCALE GENOMIC DNA]</scope>
    <source>
        <strain evidence="8">QSDP1</strain>
    </source>
</reference>
<feature type="region of interest" description="Disordered" evidence="5">
    <location>
        <begin position="695"/>
        <end position="716"/>
    </location>
</feature>
<dbReference type="PANTHER" id="PTHR10241">
    <property type="entry name" value="LETHAL 2 GIANT LARVAE PROTEIN"/>
    <property type="match status" value="1"/>
</dbReference>
<evidence type="ECO:0000313" key="7">
    <source>
        <dbReference type="EMBL" id="EGC40595.1"/>
    </source>
</evidence>
<evidence type="ECO:0000256" key="4">
    <source>
        <dbReference type="PROSITE-ProRule" id="PRU00290"/>
    </source>
</evidence>
<keyword evidence="3" id="KW-0968">Cytoplasmic vesicle</keyword>
<dbReference type="InterPro" id="IPR042855">
    <property type="entry name" value="V_SNARE_CC"/>
</dbReference>
<proteinExistence type="predicted"/>
<feature type="compositionally biased region" description="Low complexity" evidence="5">
    <location>
        <begin position="17"/>
        <end position="38"/>
    </location>
</feature>
<dbReference type="STRING" id="5786.F0Z653"/>
<dbReference type="OrthoDB" id="19944at2759"/>
<evidence type="ECO:0000256" key="1">
    <source>
        <dbReference type="ARBA" id="ARBA00004156"/>
    </source>
</evidence>
<dbReference type="OMA" id="MLIGYSN"/>
<dbReference type="GO" id="GO:0006887">
    <property type="term" value="P:exocytosis"/>
    <property type="evidence" value="ECO:0000318"/>
    <property type="project" value="GO_Central"/>
</dbReference>
<evidence type="ECO:0000256" key="2">
    <source>
        <dbReference type="ARBA" id="ARBA00022490"/>
    </source>
</evidence>
<dbReference type="FunCoup" id="F0Z653">
    <property type="interactions" value="20"/>
</dbReference>
<dbReference type="GO" id="GO:0019905">
    <property type="term" value="F:syntaxin binding"/>
    <property type="evidence" value="ECO:0000318"/>
    <property type="project" value="GO_Central"/>
</dbReference>
<dbReference type="GO" id="GO:0045159">
    <property type="term" value="F:myosin II binding"/>
    <property type="evidence" value="ECO:0000318"/>
    <property type="project" value="GO_Central"/>
</dbReference>
<dbReference type="GO" id="GO:0005096">
    <property type="term" value="F:GTPase activator activity"/>
    <property type="evidence" value="ECO:0000318"/>
    <property type="project" value="GO_Central"/>
</dbReference>
<evidence type="ECO:0000259" key="6">
    <source>
        <dbReference type="PROSITE" id="PS50892"/>
    </source>
</evidence>
<dbReference type="PROSITE" id="PS50892">
    <property type="entry name" value="V_SNARE"/>
    <property type="match status" value="1"/>
</dbReference>
<dbReference type="GO" id="GO:0006893">
    <property type="term" value="P:Golgi to plasma membrane transport"/>
    <property type="evidence" value="ECO:0000318"/>
    <property type="project" value="GO_Central"/>
</dbReference>
<evidence type="ECO:0000256" key="3">
    <source>
        <dbReference type="ARBA" id="ARBA00023329"/>
    </source>
</evidence>
<gene>
    <name evidence="7" type="ORF">DICPUDRAFT_51969</name>
</gene>
<dbReference type="GO" id="GO:0005886">
    <property type="term" value="C:plasma membrane"/>
    <property type="evidence" value="ECO:0000318"/>
    <property type="project" value="GO_Central"/>
</dbReference>
<keyword evidence="4" id="KW-0175">Coiled coil</keyword>
<dbReference type="AlphaFoldDB" id="F0Z653"/>
<dbReference type="KEGG" id="dpp:DICPUDRAFT_51969"/>
<dbReference type="CDD" id="cd15873">
    <property type="entry name" value="R-SNARE_STXBP5_6"/>
    <property type="match status" value="1"/>
</dbReference>
<dbReference type="PANTHER" id="PTHR10241:SF25">
    <property type="entry name" value="TOMOSYN, ISOFORM C"/>
    <property type="match status" value="1"/>
</dbReference>